<comment type="similarity">
    <text evidence="1">Belongs to the low molecular weight phosphotyrosine protein phosphatase family.</text>
</comment>
<feature type="active site" description="Proton donor" evidence="5">
    <location>
        <position position="130"/>
    </location>
</feature>
<evidence type="ECO:0000256" key="3">
    <source>
        <dbReference type="ARBA" id="ARBA00022801"/>
    </source>
</evidence>
<dbReference type="InterPro" id="IPR050438">
    <property type="entry name" value="LMW_PTPase"/>
</dbReference>
<dbReference type="InterPro" id="IPR023485">
    <property type="entry name" value="Ptyr_pPase"/>
</dbReference>
<dbReference type="SUPFAM" id="SSF52788">
    <property type="entry name" value="Phosphotyrosine protein phosphatases I"/>
    <property type="match status" value="1"/>
</dbReference>
<feature type="active site" description="Nucleophile" evidence="5">
    <location>
        <position position="13"/>
    </location>
</feature>
<comment type="caution">
    <text evidence="7">The sequence shown here is derived from an EMBL/GenBank/DDBJ whole genome shotgun (WGS) entry which is preliminary data.</text>
</comment>
<evidence type="ECO:0000313" key="7">
    <source>
        <dbReference type="EMBL" id="MBC3862528.1"/>
    </source>
</evidence>
<dbReference type="EC" id="3.1.3.48" evidence="2"/>
<evidence type="ECO:0000256" key="1">
    <source>
        <dbReference type="ARBA" id="ARBA00011063"/>
    </source>
</evidence>
<protein>
    <recommendedName>
        <fullName evidence="2">protein-tyrosine-phosphatase</fullName>
        <ecNumber evidence="2">3.1.3.48</ecNumber>
    </recommendedName>
</protein>
<evidence type="ECO:0000313" key="8">
    <source>
        <dbReference type="Proteomes" id="UP000634011"/>
    </source>
</evidence>
<dbReference type="GO" id="GO:0004725">
    <property type="term" value="F:protein tyrosine phosphatase activity"/>
    <property type="evidence" value="ECO:0007669"/>
    <property type="project" value="UniProtKB-EC"/>
</dbReference>
<dbReference type="SMART" id="SM00226">
    <property type="entry name" value="LMWPc"/>
    <property type="match status" value="1"/>
</dbReference>
<dbReference type="AlphaFoldDB" id="A0A923KP57"/>
<dbReference type="InterPro" id="IPR017867">
    <property type="entry name" value="Tyr_phospatase_low_mol_wt"/>
</dbReference>
<keyword evidence="8" id="KW-1185">Reference proteome</keyword>
<organism evidence="7 8">
    <name type="scientific">Undibacterium jejuense</name>
    <dbReference type="NCBI Taxonomy" id="1344949"/>
    <lineage>
        <taxon>Bacteria</taxon>
        <taxon>Pseudomonadati</taxon>
        <taxon>Pseudomonadota</taxon>
        <taxon>Betaproteobacteria</taxon>
        <taxon>Burkholderiales</taxon>
        <taxon>Oxalobacteraceae</taxon>
        <taxon>Undibacterium</taxon>
    </lineage>
</organism>
<evidence type="ECO:0000259" key="6">
    <source>
        <dbReference type="SMART" id="SM00226"/>
    </source>
</evidence>
<evidence type="ECO:0000256" key="5">
    <source>
        <dbReference type="PIRSR" id="PIRSR617867-1"/>
    </source>
</evidence>
<dbReference type="PRINTS" id="PR00719">
    <property type="entry name" value="LMWPTPASE"/>
</dbReference>
<dbReference type="Gene3D" id="3.40.50.2300">
    <property type="match status" value="1"/>
</dbReference>
<dbReference type="PANTHER" id="PTHR11717">
    <property type="entry name" value="LOW MOLECULAR WEIGHT PROTEIN TYROSINE PHOSPHATASE"/>
    <property type="match status" value="1"/>
</dbReference>
<accession>A0A923KP57</accession>
<dbReference type="CDD" id="cd16343">
    <property type="entry name" value="LMWPTP"/>
    <property type="match status" value="1"/>
</dbReference>
<feature type="active site" evidence="5">
    <location>
        <position position="19"/>
    </location>
</feature>
<feature type="domain" description="Phosphotyrosine protein phosphatase I" evidence="6">
    <location>
        <begin position="7"/>
        <end position="156"/>
    </location>
</feature>
<sequence length="163" mass="18085">MNAPKVTSILFVCMGNICRSPTAEGVFLAKAKAAGLLDQLIVDSAGTHLHHVGEAPDPRAQTYALKRGIDLSMQRARQVRADDFVKFDLILAMDRNNLALLEAACPLPYRQKLGLLMRYAQHNNNTEVPDPYYDGGRSFDLVLDYIEDATEGLLHDLQVESRS</sequence>
<keyword evidence="4" id="KW-0904">Protein phosphatase</keyword>
<keyword evidence="3" id="KW-0378">Hydrolase</keyword>
<gene>
    <name evidence="7" type="ORF">H8K32_10490</name>
</gene>
<dbReference type="InterPro" id="IPR036196">
    <property type="entry name" value="Ptyr_pPase_sf"/>
</dbReference>
<name>A0A923KP57_9BURK</name>
<proteinExistence type="inferred from homology"/>
<evidence type="ECO:0000256" key="4">
    <source>
        <dbReference type="ARBA" id="ARBA00022912"/>
    </source>
</evidence>
<reference evidence="7" key="1">
    <citation type="submission" date="2020-08" db="EMBL/GenBank/DDBJ databases">
        <title>Novel species isolated from subtropical streams in China.</title>
        <authorList>
            <person name="Lu H."/>
        </authorList>
    </citation>
    <scope>NUCLEOTIDE SEQUENCE</scope>
    <source>
        <strain evidence="7">KACC 12607</strain>
    </source>
</reference>
<dbReference type="RefSeq" id="WP_186912446.1">
    <property type="nucleotide sequence ID" value="NZ_JACOFV010000008.1"/>
</dbReference>
<dbReference type="Proteomes" id="UP000634011">
    <property type="component" value="Unassembled WGS sequence"/>
</dbReference>
<dbReference type="EMBL" id="JACOFV010000008">
    <property type="protein sequence ID" value="MBC3862528.1"/>
    <property type="molecule type" value="Genomic_DNA"/>
</dbReference>
<dbReference type="Pfam" id="PF01451">
    <property type="entry name" value="LMWPc"/>
    <property type="match status" value="1"/>
</dbReference>
<evidence type="ECO:0000256" key="2">
    <source>
        <dbReference type="ARBA" id="ARBA00013064"/>
    </source>
</evidence>
<dbReference type="PANTHER" id="PTHR11717:SF7">
    <property type="entry name" value="LOW MOLECULAR WEIGHT PHOSPHOTYROSINE PROTEIN PHOSPHATASE"/>
    <property type="match status" value="1"/>
</dbReference>